<accession>A0ABQ9I421</accession>
<proteinExistence type="predicted"/>
<evidence type="ECO:0000313" key="1">
    <source>
        <dbReference type="EMBL" id="KAJ8891409.1"/>
    </source>
</evidence>
<name>A0ABQ9I421_9NEOP</name>
<dbReference type="Proteomes" id="UP001159363">
    <property type="component" value="Chromosome 2"/>
</dbReference>
<dbReference type="EMBL" id="JARBHB010000002">
    <property type="protein sequence ID" value="KAJ8891409.1"/>
    <property type="molecule type" value="Genomic_DNA"/>
</dbReference>
<organism evidence="1 2">
    <name type="scientific">Dryococelus australis</name>
    <dbReference type="NCBI Taxonomy" id="614101"/>
    <lineage>
        <taxon>Eukaryota</taxon>
        <taxon>Metazoa</taxon>
        <taxon>Ecdysozoa</taxon>
        <taxon>Arthropoda</taxon>
        <taxon>Hexapoda</taxon>
        <taxon>Insecta</taxon>
        <taxon>Pterygota</taxon>
        <taxon>Neoptera</taxon>
        <taxon>Polyneoptera</taxon>
        <taxon>Phasmatodea</taxon>
        <taxon>Verophasmatodea</taxon>
        <taxon>Anareolatae</taxon>
        <taxon>Phasmatidae</taxon>
        <taxon>Eurycanthinae</taxon>
        <taxon>Dryococelus</taxon>
    </lineage>
</organism>
<gene>
    <name evidence="1" type="ORF">PR048_003937</name>
</gene>
<reference evidence="1 2" key="1">
    <citation type="submission" date="2023-02" db="EMBL/GenBank/DDBJ databases">
        <title>LHISI_Scaffold_Assembly.</title>
        <authorList>
            <person name="Stuart O.P."/>
            <person name="Cleave R."/>
            <person name="Magrath M.J.L."/>
            <person name="Mikheyev A.S."/>
        </authorList>
    </citation>
    <scope>NUCLEOTIDE SEQUENCE [LARGE SCALE GENOMIC DNA]</scope>
    <source>
        <strain evidence="1">Daus_M_001</strain>
        <tissue evidence="1">Leg muscle</tissue>
    </source>
</reference>
<sequence>MLKYTFENNDFLVKHAESDADSLIISTAIETAARAATCVQTVVIETAATGLQTVVTETAATCVQTVVIETAATGVQTVVIETSATCVQTVVIGEYVVLIVLLTSDAPLDHEIFFIKRGRGTVTSRTFSSYSLRSTGSLGKYVIFLHAFIGCDTTSTVSGIGEKQLSPFHLIQKGIALGNKRLSSLPPTEDSAQQHSFRAYSLVQLWHGNKKPSELWDGEGQQMVFYQFHFHFRLHRIIS</sequence>
<evidence type="ECO:0000313" key="2">
    <source>
        <dbReference type="Proteomes" id="UP001159363"/>
    </source>
</evidence>
<comment type="caution">
    <text evidence="1">The sequence shown here is derived from an EMBL/GenBank/DDBJ whole genome shotgun (WGS) entry which is preliminary data.</text>
</comment>
<keyword evidence="2" id="KW-1185">Reference proteome</keyword>
<protein>
    <submittedName>
        <fullName evidence="1">Uncharacterized protein</fullName>
    </submittedName>
</protein>